<evidence type="ECO:0000313" key="2">
    <source>
        <dbReference type="Proteomes" id="UP000005237"/>
    </source>
</evidence>
<dbReference type="EnsemblMetazoa" id="CJA16788.1">
    <property type="protein sequence ID" value="CJA16788.1"/>
    <property type="gene ID" value="WBGene00135992"/>
</dbReference>
<accession>A0A8R1E0Q6</accession>
<proteinExistence type="predicted"/>
<reference evidence="1" key="2">
    <citation type="submission" date="2022-06" db="UniProtKB">
        <authorList>
            <consortium name="EnsemblMetazoa"/>
        </authorList>
    </citation>
    <scope>IDENTIFICATION</scope>
    <source>
        <strain evidence="1">DF5081</strain>
    </source>
</reference>
<name>A0A8R1E0Q6_CAEJA</name>
<dbReference type="OMA" id="FEIAMNQ"/>
<organism evidence="1 2">
    <name type="scientific">Caenorhabditis japonica</name>
    <dbReference type="NCBI Taxonomy" id="281687"/>
    <lineage>
        <taxon>Eukaryota</taxon>
        <taxon>Metazoa</taxon>
        <taxon>Ecdysozoa</taxon>
        <taxon>Nematoda</taxon>
        <taxon>Chromadorea</taxon>
        <taxon>Rhabditida</taxon>
        <taxon>Rhabditina</taxon>
        <taxon>Rhabditomorpha</taxon>
        <taxon>Rhabditoidea</taxon>
        <taxon>Rhabditidae</taxon>
        <taxon>Peloderinae</taxon>
        <taxon>Caenorhabditis</taxon>
    </lineage>
</organism>
<reference evidence="2" key="1">
    <citation type="submission" date="2010-08" db="EMBL/GenBank/DDBJ databases">
        <authorList>
            <consortium name="Caenorhabditis japonica Sequencing Consortium"/>
            <person name="Wilson R.K."/>
        </authorList>
    </citation>
    <scope>NUCLEOTIDE SEQUENCE [LARGE SCALE GENOMIC DNA]</scope>
    <source>
        <strain evidence="2">DF5081</strain>
    </source>
</reference>
<protein>
    <submittedName>
        <fullName evidence="1">Uncharacterized protein</fullName>
    </submittedName>
</protein>
<evidence type="ECO:0000313" key="1">
    <source>
        <dbReference type="EnsemblMetazoa" id="CJA16788.1"/>
    </source>
</evidence>
<keyword evidence="2" id="KW-1185">Reference proteome</keyword>
<dbReference type="Proteomes" id="UP000005237">
    <property type="component" value="Unassembled WGS sequence"/>
</dbReference>
<sequence>MTIYLRRPTLTCFVPEGCSTYKSFPILPVEAPKTAQQQSIGELLKENWTVLTVFGRSDSKLQKETKNFGLALEECKKPLTEKLDRELTEWNDRLDIAKRNRCKPLDQIDFDKVLEGAVDLKRYTLFLSTQITELMPQP</sequence>
<dbReference type="AlphaFoldDB" id="A0A8R1E0Q6"/>